<comment type="caution">
    <text evidence="8">The sequence shown here is derived from an EMBL/GenBank/DDBJ whole genome shotgun (WGS) entry which is preliminary data.</text>
</comment>
<dbReference type="PANTHER" id="PTHR12049">
    <property type="entry name" value="PROTEIN ARGININE METHYLTRANSFERASE NDUFAF7, MITOCHONDRIAL"/>
    <property type="match status" value="1"/>
</dbReference>
<keyword evidence="9" id="KW-1185">Reference proteome</keyword>
<reference evidence="8 9" key="1">
    <citation type="submission" date="2024-11" db="EMBL/GenBank/DDBJ databases">
        <title>A near-complete genome assembly of Cinchona calisaya.</title>
        <authorList>
            <person name="Lian D.C."/>
            <person name="Zhao X.W."/>
            <person name="Wei L."/>
        </authorList>
    </citation>
    <scope>NUCLEOTIDE SEQUENCE [LARGE SCALE GENOMIC DNA]</scope>
    <source>
        <tissue evidence="8">Nenye</tissue>
    </source>
</reference>
<protein>
    <recommendedName>
        <fullName evidence="7">Protein arginine methyltransferase NDUFAF7</fullName>
        <ecNumber evidence="7">2.1.1.320</ecNumber>
    </recommendedName>
</protein>
<dbReference type="InterPro" id="IPR003788">
    <property type="entry name" value="NDUFAF7"/>
</dbReference>
<evidence type="ECO:0000256" key="3">
    <source>
        <dbReference type="ARBA" id="ARBA00022603"/>
    </source>
</evidence>
<organism evidence="8 9">
    <name type="scientific">Cinchona calisaya</name>
    <dbReference type="NCBI Taxonomy" id="153742"/>
    <lineage>
        <taxon>Eukaryota</taxon>
        <taxon>Viridiplantae</taxon>
        <taxon>Streptophyta</taxon>
        <taxon>Embryophyta</taxon>
        <taxon>Tracheophyta</taxon>
        <taxon>Spermatophyta</taxon>
        <taxon>Magnoliopsida</taxon>
        <taxon>eudicotyledons</taxon>
        <taxon>Gunneridae</taxon>
        <taxon>Pentapetalae</taxon>
        <taxon>asterids</taxon>
        <taxon>lamiids</taxon>
        <taxon>Gentianales</taxon>
        <taxon>Rubiaceae</taxon>
        <taxon>Cinchonoideae</taxon>
        <taxon>Cinchoneae</taxon>
        <taxon>Cinchona</taxon>
    </lineage>
</organism>
<dbReference type="GO" id="GO:0035243">
    <property type="term" value="F:protein-arginine omega-N symmetric methyltransferase activity"/>
    <property type="evidence" value="ECO:0007669"/>
    <property type="project" value="UniProtKB-EC"/>
</dbReference>
<evidence type="ECO:0000256" key="2">
    <source>
        <dbReference type="ARBA" id="ARBA00005891"/>
    </source>
</evidence>
<accession>A0ABD3API2</accession>
<evidence type="ECO:0000313" key="9">
    <source>
        <dbReference type="Proteomes" id="UP001630127"/>
    </source>
</evidence>
<evidence type="ECO:0000256" key="1">
    <source>
        <dbReference type="ARBA" id="ARBA00004173"/>
    </source>
</evidence>
<comment type="similarity">
    <text evidence="2 7">Belongs to the NDUFAF7 family.</text>
</comment>
<comment type="catalytic activity">
    <reaction evidence="6 7">
        <text>L-arginyl-[protein] + 2 S-adenosyl-L-methionine = N(omega),N(omega)'-dimethyl-L-arginyl-[protein] + 2 S-adenosyl-L-homocysteine + 2 H(+)</text>
        <dbReference type="Rhea" id="RHEA:48108"/>
        <dbReference type="Rhea" id="RHEA-COMP:10532"/>
        <dbReference type="Rhea" id="RHEA-COMP:11992"/>
        <dbReference type="ChEBI" id="CHEBI:15378"/>
        <dbReference type="ChEBI" id="CHEBI:29965"/>
        <dbReference type="ChEBI" id="CHEBI:57856"/>
        <dbReference type="ChEBI" id="CHEBI:59789"/>
        <dbReference type="ChEBI" id="CHEBI:88221"/>
        <dbReference type="EC" id="2.1.1.320"/>
    </reaction>
</comment>
<comment type="function">
    <text evidence="7">Arginine methyltransferase involved in the assembly or stability of mitochondrial NADH:ubiquinone oxidoreductase complex (complex I).</text>
</comment>
<evidence type="ECO:0000313" key="8">
    <source>
        <dbReference type="EMBL" id="KAL3533114.1"/>
    </source>
</evidence>
<name>A0ABD3API2_9GENT</name>
<evidence type="ECO:0000256" key="5">
    <source>
        <dbReference type="ARBA" id="ARBA00023128"/>
    </source>
</evidence>
<gene>
    <name evidence="8" type="ORF">ACH5RR_006635</name>
</gene>
<dbReference type="EMBL" id="JBJUIK010000003">
    <property type="protein sequence ID" value="KAL3533114.1"/>
    <property type="molecule type" value="Genomic_DNA"/>
</dbReference>
<dbReference type="Proteomes" id="UP001630127">
    <property type="component" value="Unassembled WGS sequence"/>
</dbReference>
<keyword evidence="3 7" id="KW-0489">Methyltransferase</keyword>
<evidence type="ECO:0000256" key="6">
    <source>
        <dbReference type="ARBA" id="ARBA00048612"/>
    </source>
</evidence>
<sequence>MIDIDKNSLFCFVLSPRHTRATLYLTKCCNWTETEDIAKLSYIEICPKAMDLTQTIAKRIENVTAHDSITQSQLLKALAVNFQVEALLENYTDEQAHSLGTGYWHLVSEGEVPFSMGPGEQTPVGMAYAGLGVLNAKVPRTPIILRRQQARTSSEALSHRVIEILSEPWPGPWHTKYNSDRYTMLQVRCNYICYPATTVVPGYNVTFAGIYTYFR</sequence>
<proteinExistence type="inferred from homology"/>
<dbReference type="PANTHER" id="PTHR12049:SF7">
    <property type="entry name" value="PROTEIN ARGININE METHYLTRANSFERASE NDUFAF7, MITOCHONDRIAL"/>
    <property type="match status" value="1"/>
</dbReference>
<evidence type="ECO:0000256" key="4">
    <source>
        <dbReference type="ARBA" id="ARBA00022679"/>
    </source>
</evidence>
<dbReference type="GO" id="GO:0005739">
    <property type="term" value="C:mitochondrion"/>
    <property type="evidence" value="ECO:0007669"/>
    <property type="project" value="UniProtKB-SubCell"/>
</dbReference>
<dbReference type="GO" id="GO:0032259">
    <property type="term" value="P:methylation"/>
    <property type="evidence" value="ECO:0007669"/>
    <property type="project" value="UniProtKB-KW"/>
</dbReference>
<comment type="subcellular location">
    <subcellularLocation>
        <location evidence="1 7">Mitochondrion</location>
    </subcellularLocation>
</comment>
<keyword evidence="4 7" id="KW-0808">Transferase</keyword>
<keyword evidence="5 7" id="KW-0496">Mitochondrion</keyword>
<dbReference type="EC" id="2.1.1.320" evidence="7"/>
<dbReference type="AlphaFoldDB" id="A0ABD3API2"/>
<evidence type="ECO:0000256" key="7">
    <source>
        <dbReference type="RuleBase" id="RU364114"/>
    </source>
</evidence>